<reference evidence="3" key="1">
    <citation type="journal article" date="2021" name="Nat. Commun.">
        <title>Genetic determinants of endophytism in the Arabidopsis root mycobiome.</title>
        <authorList>
            <person name="Mesny F."/>
            <person name="Miyauchi S."/>
            <person name="Thiergart T."/>
            <person name="Pickel B."/>
            <person name="Atanasova L."/>
            <person name="Karlsson M."/>
            <person name="Huettel B."/>
            <person name="Barry K.W."/>
            <person name="Haridas S."/>
            <person name="Chen C."/>
            <person name="Bauer D."/>
            <person name="Andreopoulos W."/>
            <person name="Pangilinan J."/>
            <person name="LaButti K."/>
            <person name="Riley R."/>
            <person name="Lipzen A."/>
            <person name="Clum A."/>
            <person name="Drula E."/>
            <person name="Henrissat B."/>
            <person name="Kohler A."/>
            <person name="Grigoriev I.V."/>
            <person name="Martin F.M."/>
            <person name="Hacquard S."/>
        </authorList>
    </citation>
    <scope>NUCLEOTIDE SEQUENCE</scope>
    <source>
        <strain evidence="3">FSSC 5 MPI-SDFR-AT-0091</strain>
    </source>
</reference>
<evidence type="ECO:0000256" key="1">
    <source>
        <dbReference type="SAM" id="MobiDB-lite"/>
    </source>
</evidence>
<feature type="compositionally biased region" description="Basic and acidic residues" evidence="1">
    <location>
        <begin position="362"/>
        <end position="376"/>
    </location>
</feature>
<protein>
    <recommendedName>
        <fullName evidence="2">Protein kinase domain-containing protein</fullName>
    </recommendedName>
</protein>
<dbReference type="Proteomes" id="UP000736672">
    <property type="component" value="Unassembled WGS sequence"/>
</dbReference>
<evidence type="ECO:0000313" key="3">
    <source>
        <dbReference type="EMBL" id="KAH7248172.1"/>
    </source>
</evidence>
<feature type="region of interest" description="Disordered" evidence="1">
    <location>
        <begin position="356"/>
        <end position="388"/>
    </location>
</feature>
<accession>A0A9P9K3S7</accession>
<keyword evidence="4" id="KW-1185">Reference proteome</keyword>
<dbReference type="OrthoDB" id="4062651at2759"/>
<dbReference type="PROSITE" id="PS50011">
    <property type="entry name" value="PROTEIN_KINASE_DOM"/>
    <property type="match status" value="1"/>
</dbReference>
<comment type="caution">
    <text evidence="3">The sequence shown here is derived from an EMBL/GenBank/DDBJ whole genome shotgun (WGS) entry which is preliminary data.</text>
</comment>
<dbReference type="AlphaFoldDB" id="A0A9P9K3S7"/>
<sequence length="388" mass="43816">MNDAVSEVLIDPATPLEMPPPWNVIEFTFSKTDSDSELVVMCNGRCFIIQLFADQLSESLRDQYLFFLRVAENLELDGLYVQDFWNWAVEPLIPFFRAVGPDDKARQPTLDNFLFPETFVYTLRAVSGQLIPEPKDRNHAEHVEPRFGIPLADGICAPWAYFLPSEILICQNHVPGPPSQTPSRVLLKDGSVAFIKLMRRGDNQPLLNELDKYKMLDEARLGNTLRVSRLRGVVRDESGLVFGLLLTYIHCKFMTLSYAVKLETSPSLQQKWATQLRDIIDQLHDAGIVWGDAKPDNVLIDTNQDAWVVDFGGGYTEGWVPKKLAGTMEGDQHALEKMVEFIGTCHSGGNFVGRWPINGSRTESRGRNTMEPRDLANQRVSNWGMSRG</sequence>
<dbReference type="InterPro" id="IPR000719">
    <property type="entry name" value="Prot_kinase_dom"/>
</dbReference>
<name>A0A9P9K3S7_FUSSL</name>
<dbReference type="GO" id="GO:0005524">
    <property type="term" value="F:ATP binding"/>
    <property type="evidence" value="ECO:0007669"/>
    <property type="project" value="InterPro"/>
</dbReference>
<gene>
    <name evidence="3" type="ORF">B0J15DRAFT_527476</name>
</gene>
<dbReference type="InterPro" id="IPR011009">
    <property type="entry name" value="Kinase-like_dom_sf"/>
</dbReference>
<dbReference type="SUPFAM" id="SSF56112">
    <property type="entry name" value="Protein kinase-like (PK-like)"/>
    <property type="match status" value="1"/>
</dbReference>
<evidence type="ECO:0000259" key="2">
    <source>
        <dbReference type="PROSITE" id="PS50011"/>
    </source>
</evidence>
<organism evidence="3 4">
    <name type="scientific">Fusarium solani</name>
    <name type="common">Filamentous fungus</name>
    <dbReference type="NCBI Taxonomy" id="169388"/>
    <lineage>
        <taxon>Eukaryota</taxon>
        <taxon>Fungi</taxon>
        <taxon>Dikarya</taxon>
        <taxon>Ascomycota</taxon>
        <taxon>Pezizomycotina</taxon>
        <taxon>Sordariomycetes</taxon>
        <taxon>Hypocreomycetidae</taxon>
        <taxon>Hypocreales</taxon>
        <taxon>Nectriaceae</taxon>
        <taxon>Fusarium</taxon>
        <taxon>Fusarium solani species complex</taxon>
    </lineage>
</organism>
<feature type="compositionally biased region" description="Polar residues" evidence="1">
    <location>
        <begin position="378"/>
        <end position="388"/>
    </location>
</feature>
<dbReference type="EMBL" id="JAGTJS010000014">
    <property type="protein sequence ID" value="KAH7248172.1"/>
    <property type="molecule type" value="Genomic_DNA"/>
</dbReference>
<dbReference type="GO" id="GO:0004672">
    <property type="term" value="F:protein kinase activity"/>
    <property type="evidence" value="ECO:0007669"/>
    <property type="project" value="InterPro"/>
</dbReference>
<feature type="domain" description="Protein kinase" evidence="2">
    <location>
        <begin position="169"/>
        <end position="388"/>
    </location>
</feature>
<evidence type="ECO:0000313" key="4">
    <source>
        <dbReference type="Proteomes" id="UP000736672"/>
    </source>
</evidence>
<dbReference type="Gene3D" id="1.10.510.10">
    <property type="entry name" value="Transferase(Phosphotransferase) domain 1"/>
    <property type="match status" value="1"/>
</dbReference>
<proteinExistence type="predicted"/>